<name>A0A7Y3SVK7_9CLOT</name>
<accession>A0A7Y3SVK7</accession>
<dbReference type="GeneID" id="83593484"/>
<dbReference type="EMBL" id="CP086239">
    <property type="protein sequence ID" value="WAG61357.1"/>
    <property type="molecule type" value="Genomic_DNA"/>
</dbReference>
<dbReference type="Proteomes" id="UP000531659">
    <property type="component" value="Unassembled WGS sequence"/>
</dbReference>
<evidence type="ECO:0000313" key="2">
    <source>
        <dbReference type="EMBL" id="NNU76166.1"/>
    </source>
</evidence>
<dbReference type="AlphaFoldDB" id="A0A7Y3SVK7"/>
<proteinExistence type="predicted"/>
<feature type="compositionally biased region" description="Basic and acidic residues" evidence="1">
    <location>
        <begin position="16"/>
        <end position="34"/>
    </location>
</feature>
<reference evidence="3" key="2">
    <citation type="submission" date="2021-11" db="EMBL/GenBank/DDBJ databases">
        <title>Clostridia strains as spoilage organisms.</title>
        <authorList>
            <person name="Wambui J."/>
            <person name="Stevens M.J.A."/>
            <person name="Stephan R."/>
        </authorList>
    </citation>
    <scope>NUCLEOTIDE SEQUENCE</scope>
    <source>
        <strain evidence="3">CF009</strain>
    </source>
</reference>
<feature type="region of interest" description="Disordered" evidence="1">
    <location>
        <begin position="1"/>
        <end position="47"/>
    </location>
</feature>
<reference evidence="2 4" key="1">
    <citation type="submission" date="2020-05" db="EMBL/GenBank/DDBJ databases">
        <title>Complete genome of Clostridium estertheticum subspecies estertheticum, isolated from Vacuum packed lamb meat from New Zealand imported to Switzerland.</title>
        <authorList>
            <person name="Wambui J."/>
            <person name="Stevens M.J.A."/>
            <person name="Stephan R."/>
        </authorList>
    </citation>
    <scope>NUCLEOTIDE SEQUENCE [LARGE SCALE GENOMIC DNA]</scope>
    <source>
        <strain evidence="2 4">CEST001</strain>
    </source>
</reference>
<evidence type="ECO:0000313" key="3">
    <source>
        <dbReference type="EMBL" id="WAG61357.1"/>
    </source>
</evidence>
<evidence type="ECO:0000256" key="1">
    <source>
        <dbReference type="SAM" id="MobiDB-lite"/>
    </source>
</evidence>
<organism evidence="2 4">
    <name type="scientific">Clostridium estertheticum</name>
    <dbReference type="NCBI Taxonomy" id="238834"/>
    <lineage>
        <taxon>Bacteria</taxon>
        <taxon>Bacillati</taxon>
        <taxon>Bacillota</taxon>
        <taxon>Clostridia</taxon>
        <taxon>Eubacteriales</taxon>
        <taxon>Clostridiaceae</taxon>
        <taxon>Clostridium</taxon>
    </lineage>
</organism>
<sequence>MPDHQHVGGSKNSNIDIKRDNVHKPKKSNGDKKNQPLYKNFNGEILD</sequence>
<evidence type="ECO:0000313" key="4">
    <source>
        <dbReference type="Proteomes" id="UP000531659"/>
    </source>
</evidence>
<protein>
    <submittedName>
        <fullName evidence="2">Uncharacterized protein</fullName>
    </submittedName>
</protein>
<dbReference type="RefSeq" id="WP_153882475.1">
    <property type="nucleotide sequence ID" value="NZ_CP077615.1"/>
</dbReference>
<dbReference type="EMBL" id="JABEYB010000006">
    <property type="protein sequence ID" value="NNU76166.1"/>
    <property type="molecule type" value="Genomic_DNA"/>
</dbReference>
<dbReference type="Proteomes" id="UP001164733">
    <property type="component" value="Chromosome"/>
</dbReference>
<gene>
    <name evidence="2" type="ORF">HLQ16_09515</name>
    <name evidence="3" type="ORF">LL038_03640</name>
</gene>